<evidence type="ECO:0000256" key="1">
    <source>
        <dbReference type="SAM" id="Phobius"/>
    </source>
</evidence>
<accession>Q7MSF3</accession>
<keyword evidence="1" id="KW-1133">Transmembrane helix</keyword>
<dbReference type="KEGG" id="wsu:WS0520"/>
<dbReference type="EMBL" id="BX571658">
    <property type="protein sequence ID" value="CAE09657.1"/>
    <property type="molecule type" value="Genomic_DNA"/>
</dbReference>
<evidence type="ECO:0008006" key="4">
    <source>
        <dbReference type="Google" id="ProtNLM"/>
    </source>
</evidence>
<feature type="transmembrane region" description="Helical" evidence="1">
    <location>
        <begin position="6"/>
        <end position="27"/>
    </location>
</feature>
<gene>
    <name evidence="2" type="ordered locus">WS0520</name>
</gene>
<dbReference type="eggNOG" id="COG0810">
    <property type="taxonomic scope" value="Bacteria"/>
</dbReference>
<dbReference type="Pfam" id="PF13103">
    <property type="entry name" value="TonB_2"/>
    <property type="match status" value="1"/>
</dbReference>
<keyword evidence="1" id="KW-0472">Membrane</keyword>
<protein>
    <recommendedName>
        <fullName evidence="4">TonB C-terminal domain-containing protein</fullName>
    </recommendedName>
</protein>
<keyword evidence="3" id="KW-1185">Reference proteome</keyword>
<dbReference type="SUPFAM" id="SSF74653">
    <property type="entry name" value="TolA/TonB C-terminal domain"/>
    <property type="match status" value="1"/>
</dbReference>
<evidence type="ECO:0000313" key="2">
    <source>
        <dbReference type="EMBL" id="CAE09657.1"/>
    </source>
</evidence>
<keyword evidence="1" id="KW-0812">Transmembrane</keyword>
<dbReference type="RefSeq" id="WP_011138457.1">
    <property type="nucleotide sequence ID" value="NC_005090.1"/>
</dbReference>
<organism evidence="3">
    <name type="scientific">Wolinella succinogenes (strain ATCC 29543 / DSM 1740 / CCUG 13145 / JCM 31913 / LMG 7466 / NCTC 11488 / FDC 602W)</name>
    <name type="common">Vibrio succinogenes</name>
    <dbReference type="NCBI Taxonomy" id="273121"/>
    <lineage>
        <taxon>Bacteria</taxon>
        <taxon>Pseudomonadati</taxon>
        <taxon>Campylobacterota</taxon>
        <taxon>Epsilonproteobacteria</taxon>
        <taxon>Campylobacterales</taxon>
        <taxon>Helicobacteraceae</taxon>
        <taxon>Wolinella</taxon>
    </lineage>
</organism>
<sequence>MDKFALHLSSGVIAVSAYLLLLIFLVFKFSSENSNPTRYSFAKETTFEVSLMEVKPEIKPEVQKLPPKEEKKVEEIPVTEESASRTPHVGLGVNKLFAQVDAKVPVKEIKPADVHDPIAKKKKSDKPTQKDTIDESLQKILSDVNVKNTMSFNVPAGQYDEFYAKVNEILYTHWNPLGFSYKEESKVIITITAAGKFNYKISRKSGNSAFDSALEEFLEKMKTVDFPPFPRGDKTNIEVTFKTEGQV</sequence>
<dbReference type="HOGENOM" id="CLU_1110217_0_0_7"/>
<evidence type="ECO:0000313" key="3">
    <source>
        <dbReference type="Proteomes" id="UP000000422"/>
    </source>
</evidence>
<proteinExistence type="predicted"/>
<dbReference type="AlphaFoldDB" id="Q7MSF3"/>
<name>Q7MSF3_WOLSU</name>
<dbReference type="Proteomes" id="UP000000422">
    <property type="component" value="Chromosome"/>
</dbReference>
<dbReference type="STRING" id="273121.WS0520"/>
<reference evidence="2 3" key="1">
    <citation type="journal article" date="2003" name="Proc. Natl. Acad. Sci. U.S.A.">
        <title>Complete genome sequence and analysis of Wolinella succinogenes.</title>
        <authorList>
            <person name="Baar C."/>
            <person name="Eppinger M."/>
            <person name="Raddatz G."/>
            <person name="Simon JM."/>
            <person name="Lanz C."/>
            <person name="Klimmek O."/>
            <person name="Nandakumar R."/>
            <person name="Gross R."/>
            <person name="Rosinus A."/>
            <person name="Keller H."/>
            <person name="Jagtap P."/>
            <person name="Linke B."/>
            <person name="Meyer F."/>
            <person name="Lederer H."/>
            <person name="Schuster S.C."/>
        </authorList>
    </citation>
    <scope>NUCLEOTIDE SEQUENCE [LARGE SCALE GENOMIC DNA]</scope>
    <source>
        <strain evidence="3">ATCC 29543 / DSM 1740 / CCUG 13145 / JCM 31913 / LMG 7466 / NCTC 11488 / FDC 602W</strain>
    </source>
</reference>